<organism evidence="1 2">
    <name type="scientific">Brevibacillus ruminantium</name>
    <dbReference type="NCBI Taxonomy" id="2950604"/>
    <lineage>
        <taxon>Bacteria</taxon>
        <taxon>Bacillati</taxon>
        <taxon>Bacillota</taxon>
        <taxon>Bacilli</taxon>
        <taxon>Bacillales</taxon>
        <taxon>Paenibacillaceae</taxon>
        <taxon>Brevibacillus</taxon>
    </lineage>
</organism>
<dbReference type="Gene3D" id="2.40.100.10">
    <property type="entry name" value="Cyclophilin-like"/>
    <property type="match status" value="1"/>
</dbReference>
<dbReference type="EMBL" id="CP098755">
    <property type="protein sequence ID" value="USG68429.1"/>
    <property type="molecule type" value="Genomic_DNA"/>
</dbReference>
<accession>A0ABY4WP37</accession>
<evidence type="ECO:0000313" key="1">
    <source>
        <dbReference type="EMBL" id="USG68429.1"/>
    </source>
</evidence>
<dbReference type="Proteomes" id="UP001056500">
    <property type="component" value="Chromosome"/>
</dbReference>
<keyword evidence="2" id="KW-1185">Reference proteome</keyword>
<gene>
    <name evidence="1" type="ORF">NDK47_14305</name>
</gene>
<sequence length="40" mass="4422">MHADLDLIAQSLPHTKTRFVSVTVDQAIEARMQKKGAGRT</sequence>
<protein>
    <submittedName>
        <fullName evidence="1">Uncharacterized protein</fullName>
    </submittedName>
</protein>
<proteinExistence type="predicted"/>
<name>A0ABY4WP37_9BACL</name>
<reference evidence="1" key="1">
    <citation type="submission" date="2022-06" db="EMBL/GenBank/DDBJ databases">
        <title>Genome sequencing of Brevibacillus sp. BB3-R1.</title>
        <authorList>
            <person name="Heo J."/>
            <person name="Lee D."/>
            <person name="Won M."/>
            <person name="Han B.-H."/>
            <person name="Hong S.-B."/>
            <person name="Kwon S.-W."/>
        </authorList>
    </citation>
    <scope>NUCLEOTIDE SEQUENCE</scope>
    <source>
        <strain evidence="1">BB3-R1</strain>
    </source>
</reference>
<dbReference type="InterPro" id="IPR029000">
    <property type="entry name" value="Cyclophilin-like_dom_sf"/>
</dbReference>
<evidence type="ECO:0000313" key="2">
    <source>
        <dbReference type="Proteomes" id="UP001056500"/>
    </source>
</evidence>